<accession>A0A849C7U1</accession>
<proteinExistence type="predicted"/>
<dbReference type="EMBL" id="JABELX010000006">
    <property type="protein sequence ID" value="NNH71947.1"/>
    <property type="molecule type" value="Genomic_DNA"/>
</dbReference>
<protein>
    <submittedName>
        <fullName evidence="1">Uncharacterized protein</fullName>
    </submittedName>
</protein>
<evidence type="ECO:0000313" key="1">
    <source>
        <dbReference type="EMBL" id="NNH71947.1"/>
    </source>
</evidence>
<evidence type="ECO:0000313" key="2">
    <source>
        <dbReference type="Proteomes" id="UP000586827"/>
    </source>
</evidence>
<gene>
    <name evidence="1" type="ORF">HLB23_19145</name>
</gene>
<keyword evidence="2" id="KW-1185">Reference proteome</keyword>
<name>A0A849C7U1_9NOCA</name>
<dbReference type="RefSeq" id="WP_067527219.1">
    <property type="nucleotide sequence ID" value="NZ_JABELX010000006.1"/>
</dbReference>
<organism evidence="1 2">
    <name type="scientific">Nocardia uniformis</name>
    <dbReference type="NCBI Taxonomy" id="53432"/>
    <lineage>
        <taxon>Bacteria</taxon>
        <taxon>Bacillati</taxon>
        <taxon>Actinomycetota</taxon>
        <taxon>Actinomycetes</taxon>
        <taxon>Mycobacteriales</taxon>
        <taxon>Nocardiaceae</taxon>
        <taxon>Nocardia</taxon>
    </lineage>
</organism>
<reference evidence="1 2" key="1">
    <citation type="submission" date="2020-05" db="EMBL/GenBank/DDBJ databases">
        <title>MicrobeNet Type strains.</title>
        <authorList>
            <person name="Nicholson A.C."/>
        </authorList>
    </citation>
    <scope>NUCLEOTIDE SEQUENCE [LARGE SCALE GENOMIC DNA]</scope>
    <source>
        <strain evidence="1 2">JCM 3224</strain>
    </source>
</reference>
<comment type="caution">
    <text evidence="1">The sequence shown here is derived from an EMBL/GenBank/DDBJ whole genome shotgun (WGS) entry which is preliminary data.</text>
</comment>
<sequence length="104" mass="11048">MGGGPDGFAVDIDALRLAAGTLRDSAESLRQQALRVDDHRFGVGNDEAGRNYSIPGMTVHRGFERLAGWLRDWGSSSAVTAAGLDTAAAEYVRNDRERAGRTGG</sequence>
<dbReference type="Proteomes" id="UP000586827">
    <property type="component" value="Unassembled WGS sequence"/>
</dbReference>
<dbReference type="AlphaFoldDB" id="A0A849C7U1"/>